<feature type="domain" description="DUF2249" evidence="1">
    <location>
        <begin position="6"/>
        <end position="72"/>
    </location>
</feature>
<gene>
    <name evidence="2" type="ORF">MNBD_GAMMA14-2656</name>
</gene>
<sequence>MNKRHLDVRGLEAPEPLEKILGELDSLKTDQQLEVTHWREPLLLYPVLEKKGWQHSTEYDEKTRVYLIRIWKGSL</sequence>
<dbReference type="InterPro" id="IPR018720">
    <property type="entry name" value="DUF2249"/>
</dbReference>
<accession>A0A3B0ZAM4</accession>
<dbReference type="Pfam" id="PF10006">
    <property type="entry name" value="DUF2249"/>
    <property type="match status" value="1"/>
</dbReference>
<protein>
    <recommendedName>
        <fullName evidence="1">DUF2249 domain-containing protein</fullName>
    </recommendedName>
</protein>
<organism evidence="2">
    <name type="scientific">hydrothermal vent metagenome</name>
    <dbReference type="NCBI Taxonomy" id="652676"/>
    <lineage>
        <taxon>unclassified sequences</taxon>
        <taxon>metagenomes</taxon>
        <taxon>ecological metagenomes</taxon>
    </lineage>
</organism>
<proteinExistence type="predicted"/>
<reference evidence="2" key="1">
    <citation type="submission" date="2018-06" db="EMBL/GenBank/DDBJ databases">
        <authorList>
            <person name="Zhirakovskaya E."/>
        </authorList>
    </citation>
    <scope>NUCLEOTIDE SEQUENCE</scope>
</reference>
<dbReference type="InterPro" id="IPR036868">
    <property type="entry name" value="TusA-like_sf"/>
</dbReference>
<dbReference type="EMBL" id="UOFM01000231">
    <property type="protein sequence ID" value="VAW77736.1"/>
    <property type="molecule type" value="Genomic_DNA"/>
</dbReference>
<dbReference type="SUPFAM" id="SSF64307">
    <property type="entry name" value="SirA-like"/>
    <property type="match status" value="1"/>
</dbReference>
<evidence type="ECO:0000313" key="2">
    <source>
        <dbReference type="EMBL" id="VAW77736.1"/>
    </source>
</evidence>
<dbReference type="AlphaFoldDB" id="A0A3B0ZAM4"/>
<evidence type="ECO:0000259" key="1">
    <source>
        <dbReference type="Pfam" id="PF10006"/>
    </source>
</evidence>
<name>A0A3B0ZAM4_9ZZZZ</name>